<evidence type="ECO:0000256" key="2">
    <source>
        <dbReference type="ARBA" id="ARBA00022490"/>
    </source>
</evidence>
<gene>
    <name evidence="15" type="ORF">AALO_G00257610</name>
</gene>
<dbReference type="Pfam" id="PF13927">
    <property type="entry name" value="Ig_3"/>
    <property type="match status" value="1"/>
</dbReference>
<protein>
    <recommendedName>
        <fullName evidence="14">Ig-like domain-containing protein</fullName>
    </recommendedName>
</protein>
<keyword evidence="2" id="KW-0963">Cytoplasm</keyword>
<evidence type="ECO:0000256" key="5">
    <source>
        <dbReference type="ARBA" id="ARBA00022989"/>
    </source>
</evidence>
<evidence type="ECO:0000313" key="16">
    <source>
        <dbReference type="Proteomes" id="UP000823561"/>
    </source>
</evidence>
<evidence type="ECO:0000256" key="6">
    <source>
        <dbReference type="ARBA" id="ARBA00023136"/>
    </source>
</evidence>
<dbReference type="EMBL" id="JADWDJ010000020">
    <property type="protein sequence ID" value="KAG5264747.1"/>
    <property type="molecule type" value="Genomic_DNA"/>
</dbReference>
<name>A0AAV6FU28_9TELE</name>
<keyword evidence="7" id="KW-1015">Disulfide bond</keyword>
<keyword evidence="5 12" id="KW-1133">Transmembrane helix</keyword>
<organism evidence="15 16">
    <name type="scientific">Alosa alosa</name>
    <name type="common">allis shad</name>
    <dbReference type="NCBI Taxonomy" id="278164"/>
    <lineage>
        <taxon>Eukaryota</taxon>
        <taxon>Metazoa</taxon>
        <taxon>Chordata</taxon>
        <taxon>Craniata</taxon>
        <taxon>Vertebrata</taxon>
        <taxon>Euteleostomi</taxon>
        <taxon>Actinopterygii</taxon>
        <taxon>Neopterygii</taxon>
        <taxon>Teleostei</taxon>
        <taxon>Clupei</taxon>
        <taxon>Clupeiformes</taxon>
        <taxon>Clupeoidei</taxon>
        <taxon>Clupeidae</taxon>
        <taxon>Alosa</taxon>
    </lineage>
</organism>
<keyword evidence="10" id="KW-0393">Immunoglobulin domain</keyword>
<dbReference type="SMART" id="SM00408">
    <property type="entry name" value="IGc2"/>
    <property type="match status" value="1"/>
</dbReference>
<feature type="transmembrane region" description="Helical" evidence="12">
    <location>
        <begin position="342"/>
        <end position="365"/>
    </location>
</feature>
<evidence type="ECO:0000313" key="15">
    <source>
        <dbReference type="EMBL" id="KAG5264747.1"/>
    </source>
</evidence>
<feature type="chain" id="PRO_5043349735" description="Ig-like domain-containing protein" evidence="13">
    <location>
        <begin position="21"/>
        <end position="457"/>
    </location>
</feature>
<keyword evidence="8" id="KW-0325">Glycoprotein</keyword>
<dbReference type="InterPro" id="IPR003598">
    <property type="entry name" value="Ig_sub2"/>
</dbReference>
<dbReference type="PROSITE" id="PS50835">
    <property type="entry name" value="IG_LIKE"/>
    <property type="match status" value="1"/>
</dbReference>
<evidence type="ECO:0000256" key="10">
    <source>
        <dbReference type="ARBA" id="ARBA00023319"/>
    </source>
</evidence>
<dbReference type="GO" id="GO:0012505">
    <property type="term" value="C:endomembrane system"/>
    <property type="evidence" value="ECO:0007669"/>
    <property type="project" value="UniProtKB-SubCell"/>
</dbReference>
<sequence>MKSVGSPSFLLFCASVFVLSDTSSDSPRPRILHGTKGMPLTLPVMTRFPLHGVDIQGSWSKTKPDHSHLVSFENGGVIKKRLLRNRISLNLSDASLLIHRLDESSEGEYKLELNIELSEHNHEQLMHKVETVYVTVDVPVSTPTIEKRAAYELIEDRDNVTWTCSVTNGTKVQYQWLKDNLPIRPDERHIFSSTNNTLVVQPVRKEDIGWYTCLVRNYISKRQSPSVDLNIYYGPYNLAIKSHQGLKTGGVFMVDPSEVVLFDCFADSNPPNSCVWISKNGNRTEVVMTGLQLEVNPHELAQAKEFVVRAFNNVTQKEDEAQFLVVASPGSGKQKLTQKETFLSPLAAITLCCPLIIIVCGLLLFKRTCHAKQVIITMKDTLSKRPITEQKRPHRSGHEDATEDFGIYEFVAIPERLDSTQASCRSLAHPESTQDLHTTIYDVIRRIPETPTLSLLK</sequence>
<dbReference type="InterPro" id="IPR036179">
    <property type="entry name" value="Ig-like_dom_sf"/>
</dbReference>
<dbReference type="PANTHER" id="PTHR44888">
    <property type="entry name" value="HEPACAM FAMILY MEMBER 2-RELATED"/>
    <property type="match status" value="1"/>
</dbReference>
<evidence type="ECO:0000256" key="7">
    <source>
        <dbReference type="ARBA" id="ARBA00023157"/>
    </source>
</evidence>
<comment type="caution">
    <text evidence="15">The sequence shown here is derived from an EMBL/GenBank/DDBJ whole genome shotgun (WGS) entry which is preliminary data.</text>
</comment>
<reference evidence="15" key="1">
    <citation type="submission" date="2020-10" db="EMBL/GenBank/DDBJ databases">
        <title>Chromosome-scale genome assembly of the Allis shad, Alosa alosa.</title>
        <authorList>
            <person name="Margot Z."/>
            <person name="Christophe K."/>
            <person name="Cabau C."/>
            <person name="Louis A."/>
            <person name="Berthelot C."/>
            <person name="Parey E."/>
            <person name="Roest Crollius H."/>
            <person name="Montfort J."/>
            <person name="Robinson-Rechavi M."/>
            <person name="Bucao C."/>
            <person name="Bouchez O."/>
            <person name="Gislard M."/>
            <person name="Lluch J."/>
            <person name="Milhes M."/>
            <person name="Lampietro C."/>
            <person name="Lopez Roques C."/>
            <person name="Donnadieu C."/>
            <person name="Braasch I."/>
            <person name="Desvignes T."/>
            <person name="Postlethwait J."/>
            <person name="Bobe J."/>
            <person name="Guiguen Y."/>
        </authorList>
    </citation>
    <scope>NUCLEOTIDE SEQUENCE</scope>
    <source>
        <strain evidence="15">M-15738</strain>
        <tissue evidence="15">Blood</tissue>
    </source>
</reference>
<dbReference type="PANTHER" id="PTHR44888:SF1">
    <property type="entry name" value="HEPACAM FAMILY MEMBER 2"/>
    <property type="match status" value="1"/>
</dbReference>
<evidence type="ECO:0000256" key="3">
    <source>
        <dbReference type="ARBA" id="ARBA00022692"/>
    </source>
</evidence>
<keyword evidence="3 12" id="KW-0812">Transmembrane</keyword>
<proteinExistence type="predicted"/>
<evidence type="ECO:0000256" key="12">
    <source>
        <dbReference type="SAM" id="Phobius"/>
    </source>
</evidence>
<dbReference type="Gene3D" id="2.60.40.10">
    <property type="entry name" value="Immunoglobulins"/>
    <property type="match status" value="2"/>
</dbReference>
<dbReference type="AlphaFoldDB" id="A0AAV6FU28"/>
<keyword evidence="16" id="KW-1185">Reference proteome</keyword>
<evidence type="ECO:0000256" key="9">
    <source>
        <dbReference type="ARBA" id="ARBA00023306"/>
    </source>
</evidence>
<evidence type="ECO:0000256" key="11">
    <source>
        <dbReference type="ARBA" id="ARBA00046288"/>
    </source>
</evidence>
<accession>A0AAV6FU28</accession>
<dbReference type="InterPro" id="IPR013783">
    <property type="entry name" value="Ig-like_fold"/>
</dbReference>
<dbReference type="GO" id="GO:0005737">
    <property type="term" value="C:cytoplasm"/>
    <property type="evidence" value="ECO:0007669"/>
    <property type="project" value="UniProtKB-SubCell"/>
</dbReference>
<keyword evidence="4 13" id="KW-0732">Signal</keyword>
<feature type="signal peptide" evidence="13">
    <location>
        <begin position="1"/>
        <end position="20"/>
    </location>
</feature>
<feature type="domain" description="Ig-like" evidence="14">
    <location>
        <begin position="143"/>
        <end position="230"/>
    </location>
</feature>
<dbReference type="InterPro" id="IPR003599">
    <property type="entry name" value="Ig_sub"/>
</dbReference>
<dbReference type="SUPFAM" id="SSF48726">
    <property type="entry name" value="Immunoglobulin"/>
    <property type="match status" value="1"/>
</dbReference>
<dbReference type="InterPro" id="IPR007110">
    <property type="entry name" value="Ig-like_dom"/>
</dbReference>
<evidence type="ECO:0000259" key="14">
    <source>
        <dbReference type="PROSITE" id="PS50835"/>
    </source>
</evidence>
<evidence type="ECO:0000256" key="13">
    <source>
        <dbReference type="SAM" id="SignalP"/>
    </source>
</evidence>
<keyword evidence="6 12" id="KW-0472">Membrane</keyword>
<dbReference type="Proteomes" id="UP000823561">
    <property type="component" value="Chromosome 20"/>
</dbReference>
<dbReference type="SMART" id="SM00409">
    <property type="entry name" value="IG"/>
    <property type="match status" value="3"/>
</dbReference>
<comment type="subcellular location">
    <subcellularLocation>
        <location evidence="1">Cytoplasm</location>
    </subcellularLocation>
    <subcellularLocation>
        <location evidence="11">Endomembrane system</location>
        <topology evidence="11">Single-pass type I membrane protein</topology>
    </subcellularLocation>
</comment>
<evidence type="ECO:0000256" key="4">
    <source>
        <dbReference type="ARBA" id="ARBA00022729"/>
    </source>
</evidence>
<evidence type="ECO:0000256" key="8">
    <source>
        <dbReference type="ARBA" id="ARBA00023180"/>
    </source>
</evidence>
<keyword evidence="9" id="KW-0131">Cell cycle</keyword>
<dbReference type="InterPro" id="IPR052280">
    <property type="entry name" value="HEPACAM_domain"/>
</dbReference>
<evidence type="ECO:0000256" key="1">
    <source>
        <dbReference type="ARBA" id="ARBA00004496"/>
    </source>
</evidence>